<accession>A0A7U2FDV0</accession>
<dbReference type="EMBL" id="CP069037">
    <property type="protein sequence ID" value="QRD03268.1"/>
    <property type="molecule type" value="Genomic_DNA"/>
</dbReference>
<evidence type="ECO:0000313" key="2">
    <source>
        <dbReference type="Proteomes" id="UP000663193"/>
    </source>
</evidence>
<proteinExistence type="predicted"/>
<keyword evidence="2" id="KW-1185">Reference proteome</keyword>
<name>A0A7U2FDV0_PHANO</name>
<dbReference type="RefSeq" id="XP_001800326.1">
    <property type="nucleotide sequence ID" value="XM_001800274.1"/>
</dbReference>
<dbReference type="OrthoDB" id="3672963at2759"/>
<dbReference type="AlphaFoldDB" id="A0A7U2FDV0"/>
<gene>
    <name evidence="1" type="ORF">JI435_100430</name>
</gene>
<evidence type="ECO:0000313" key="1">
    <source>
        <dbReference type="EMBL" id="QRD03268.1"/>
    </source>
</evidence>
<dbReference type="OMA" id="FCEEVEF"/>
<reference evidence="2" key="1">
    <citation type="journal article" date="2021" name="BMC Genomics">
        <title>Chromosome-level genome assembly and manually-curated proteome of model necrotroph Parastagonospora nodorum Sn15 reveals a genome-wide trove of candidate effector homologs, and redundancy of virulence-related functions within an accessory chromosome.</title>
        <authorList>
            <person name="Bertazzoni S."/>
            <person name="Jones D.A.B."/>
            <person name="Phan H.T."/>
            <person name="Tan K.-C."/>
            <person name="Hane J.K."/>
        </authorList>
    </citation>
    <scope>NUCLEOTIDE SEQUENCE [LARGE SCALE GENOMIC DNA]</scope>
    <source>
        <strain evidence="2">SN15 / ATCC MYA-4574 / FGSC 10173)</strain>
    </source>
</reference>
<protein>
    <submittedName>
        <fullName evidence="1">Uncharacterized protein</fullName>
    </submittedName>
</protein>
<dbReference type="VEuPathDB" id="FungiDB:JI435_100430"/>
<organism evidence="1 2">
    <name type="scientific">Phaeosphaeria nodorum (strain SN15 / ATCC MYA-4574 / FGSC 10173)</name>
    <name type="common">Glume blotch fungus</name>
    <name type="synonym">Parastagonospora nodorum</name>
    <dbReference type="NCBI Taxonomy" id="321614"/>
    <lineage>
        <taxon>Eukaryota</taxon>
        <taxon>Fungi</taxon>
        <taxon>Dikarya</taxon>
        <taxon>Ascomycota</taxon>
        <taxon>Pezizomycotina</taxon>
        <taxon>Dothideomycetes</taxon>
        <taxon>Pleosporomycetidae</taxon>
        <taxon>Pleosporales</taxon>
        <taxon>Pleosporineae</taxon>
        <taxon>Phaeosphaeriaceae</taxon>
        <taxon>Parastagonospora</taxon>
    </lineage>
</organism>
<dbReference type="KEGG" id="pno:SNOG_10043"/>
<dbReference type="Proteomes" id="UP000663193">
    <property type="component" value="Chromosome 15"/>
</dbReference>
<sequence length="205" mass="23415">MAIKIMPTIFEEVELRNHLQETLEDLPNNLPQYDEMRLLGEQPEGSAINLHLTPIDDLCFLLRSPLFLYAVTSRLTPPKPSGPFPSTPKSVASESNKPTTIFDIAHLEIRIKWANNSWAAQLSYGDNVLLEGRHLSVDQETGFVQSFFWFCEEASFLAYEYKAREGAWTARKGGEGRTKDGKRALKLRIRMRDGERGRAGVWRIY</sequence>